<dbReference type="Pfam" id="PF20152">
    <property type="entry name" value="DUF6534"/>
    <property type="match status" value="1"/>
</dbReference>
<dbReference type="RefSeq" id="XP_024339448.1">
    <property type="nucleotide sequence ID" value="XM_024485205.1"/>
</dbReference>
<accession>A0A1X6N233</accession>
<dbReference type="Proteomes" id="UP000194127">
    <property type="component" value="Unassembled WGS sequence"/>
</dbReference>
<sequence length="183" mass="20395">MAILVRFAMRLCPSKLAGAGIAIVGVVRHNTNMAVAIPAAEGRGVAYYGDFQTNEKVSIQAQGTLQSMAGLTTGIYITVCLCLILQRQRTGVETYGFQHDCRAHARFISDSTENLIRTLVVYSINRGIFTAVFQLAQFCNRRLNMRRKMRRRIKVSQNETTSLPQVGRFVREGNPRGWRAGSP</sequence>
<dbReference type="InterPro" id="IPR045339">
    <property type="entry name" value="DUF6534"/>
</dbReference>
<feature type="domain" description="DUF6534" evidence="1">
    <location>
        <begin position="73"/>
        <end position="138"/>
    </location>
</feature>
<dbReference type="AlphaFoldDB" id="A0A1X6N233"/>
<dbReference type="OrthoDB" id="10288302at2759"/>
<protein>
    <recommendedName>
        <fullName evidence="1">DUF6534 domain-containing protein</fullName>
    </recommendedName>
</protein>
<proteinExistence type="predicted"/>
<name>A0A1X6N233_9APHY</name>
<reference evidence="2 3" key="1">
    <citation type="submission" date="2017-04" db="EMBL/GenBank/DDBJ databases">
        <title>Genome Sequence of the Model Brown-Rot Fungus Postia placenta SB12.</title>
        <authorList>
            <consortium name="DOE Joint Genome Institute"/>
            <person name="Gaskell J."/>
            <person name="Kersten P."/>
            <person name="Larrondo L.F."/>
            <person name="Canessa P."/>
            <person name="Martinez D."/>
            <person name="Hibbett D."/>
            <person name="Schmoll M."/>
            <person name="Kubicek C.P."/>
            <person name="Martinez A.T."/>
            <person name="Yadav J."/>
            <person name="Master E."/>
            <person name="Magnuson J.K."/>
            <person name="James T."/>
            <person name="Yaver D."/>
            <person name="Berka R."/>
            <person name="Labutti K."/>
            <person name="Lipzen A."/>
            <person name="Aerts A."/>
            <person name="Barry K."/>
            <person name="Henrissat B."/>
            <person name="Blanchette R."/>
            <person name="Grigoriev I."/>
            <person name="Cullen D."/>
        </authorList>
    </citation>
    <scope>NUCLEOTIDE SEQUENCE [LARGE SCALE GENOMIC DNA]</scope>
    <source>
        <strain evidence="2 3">MAD-698-R-SB12</strain>
    </source>
</reference>
<organism evidence="2 3">
    <name type="scientific">Postia placenta MAD-698-R-SB12</name>
    <dbReference type="NCBI Taxonomy" id="670580"/>
    <lineage>
        <taxon>Eukaryota</taxon>
        <taxon>Fungi</taxon>
        <taxon>Dikarya</taxon>
        <taxon>Basidiomycota</taxon>
        <taxon>Agaricomycotina</taxon>
        <taxon>Agaricomycetes</taxon>
        <taxon>Polyporales</taxon>
        <taxon>Adustoporiaceae</taxon>
        <taxon>Rhodonia</taxon>
    </lineage>
</organism>
<dbReference type="EMBL" id="KZ110596">
    <property type="protein sequence ID" value="OSX62654.1"/>
    <property type="molecule type" value="Genomic_DNA"/>
</dbReference>
<evidence type="ECO:0000259" key="1">
    <source>
        <dbReference type="Pfam" id="PF20152"/>
    </source>
</evidence>
<dbReference type="GeneID" id="36330154"/>
<gene>
    <name evidence="2" type="ORF">POSPLADRAFT_1140671</name>
</gene>
<evidence type="ECO:0000313" key="3">
    <source>
        <dbReference type="Proteomes" id="UP000194127"/>
    </source>
</evidence>
<evidence type="ECO:0000313" key="2">
    <source>
        <dbReference type="EMBL" id="OSX62654.1"/>
    </source>
</evidence>
<keyword evidence="3" id="KW-1185">Reference proteome</keyword>